<evidence type="ECO:0000256" key="5">
    <source>
        <dbReference type="ARBA" id="ARBA00022989"/>
    </source>
</evidence>
<keyword evidence="3" id="KW-1003">Cell membrane</keyword>
<feature type="transmembrane region" description="Helical" evidence="7">
    <location>
        <begin position="207"/>
        <end position="231"/>
    </location>
</feature>
<dbReference type="InterPro" id="IPR011701">
    <property type="entry name" value="MFS"/>
</dbReference>
<dbReference type="PROSITE" id="PS50850">
    <property type="entry name" value="MFS"/>
    <property type="match status" value="1"/>
</dbReference>
<evidence type="ECO:0000256" key="8">
    <source>
        <dbReference type="SAM" id="SignalP"/>
    </source>
</evidence>
<dbReference type="AlphaFoldDB" id="A0A553SIY8"/>
<feature type="transmembrane region" description="Helical" evidence="7">
    <location>
        <begin position="299"/>
        <end position="323"/>
    </location>
</feature>
<comment type="caution">
    <text evidence="10">The sequence shown here is derived from an EMBL/GenBank/DDBJ whole genome shotgun (WGS) entry which is preliminary data.</text>
</comment>
<evidence type="ECO:0000256" key="6">
    <source>
        <dbReference type="ARBA" id="ARBA00023136"/>
    </source>
</evidence>
<name>A0A553SIY8_NIACI</name>
<dbReference type="STRING" id="1397.ABW02_19500"/>
<evidence type="ECO:0000256" key="1">
    <source>
        <dbReference type="ARBA" id="ARBA00004651"/>
    </source>
</evidence>
<organism evidence="10 11">
    <name type="scientific">Niallia circulans</name>
    <name type="common">Bacillus circulans</name>
    <dbReference type="NCBI Taxonomy" id="1397"/>
    <lineage>
        <taxon>Bacteria</taxon>
        <taxon>Bacillati</taxon>
        <taxon>Bacillota</taxon>
        <taxon>Bacilli</taxon>
        <taxon>Bacillales</taxon>
        <taxon>Bacillaceae</taxon>
        <taxon>Niallia</taxon>
    </lineage>
</organism>
<dbReference type="GO" id="GO:0022857">
    <property type="term" value="F:transmembrane transporter activity"/>
    <property type="evidence" value="ECO:0007669"/>
    <property type="project" value="InterPro"/>
</dbReference>
<protein>
    <submittedName>
        <fullName evidence="10">MFS transporter</fullName>
    </submittedName>
</protein>
<feature type="transmembrane region" description="Helical" evidence="7">
    <location>
        <begin position="163"/>
        <end position="186"/>
    </location>
</feature>
<feature type="signal peptide" evidence="8">
    <location>
        <begin position="1"/>
        <end position="21"/>
    </location>
</feature>
<keyword evidence="6 7" id="KW-0472">Membrane</keyword>
<dbReference type="InterPro" id="IPR050189">
    <property type="entry name" value="MFS_Efflux_Transporters"/>
</dbReference>
<accession>A0A553SIY8</accession>
<feature type="transmembrane region" description="Helical" evidence="7">
    <location>
        <begin position="274"/>
        <end position="293"/>
    </location>
</feature>
<dbReference type="PANTHER" id="PTHR43124:SF8">
    <property type="entry name" value="INNER MEMBRANE TRANSPORT PROTEIN YDHP"/>
    <property type="match status" value="1"/>
</dbReference>
<dbReference type="PANTHER" id="PTHR43124">
    <property type="entry name" value="PURINE EFFLUX PUMP PBUE"/>
    <property type="match status" value="1"/>
</dbReference>
<keyword evidence="5 7" id="KW-1133">Transmembrane helix</keyword>
<dbReference type="Gene3D" id="1.20.1250.20">
    <property type="entry name" value="MFS general substrate transporter like domains"/>
    <property type="match status" value="1"/>
</dbReference>
<feature type="transmembrane region" description="Helical" evidence="7">
    <location>
        <begin position="106"/>
        <end position="124"/>
    </location>
</feature>
<keyword evidence="2" id="KW-0813">Transport</keyword>
<evidence type="ECO:0000256" key="7">
    <source>
        <dbReference type="SAM" id="Phobius"/>
    </source>
</evidence>
<feature type="chain" id="PRO_5039398937" evidence="8">
    <location>
        <begin position="22"/>
        <end position="399"/>
    </location>
</feature>
<evidence type="ECO:0000313" key="10">
    <source>
        <dbReference type="EMBL" id="TRZ36951.1"/>
    </source>
</evidence>
<comment type="subcellular location">
    <subcellularLocation>
        <location evidence="1">Cell membrane</location>
        <topology evidence="1">Multi-pass membrane protein</topology>
    </subcellularLocation>
</comment>
<feature type="transmembrane region" description="Helical" evidence="7">
    <location>
        <begin position="45"/>
        <end position="65"/>
    </location>
</feature>
<evidence type="ECO:0000256" key="4">
    <source>
        <dbReference type="ARBA" id="ARBA00022692"/>
    </source>
</evidence>
<dbReference type="GO" id="GO:0005886">
    <property type="term" value="C:plasma membrane"/>
    <property type="evidence" value="ECO:0007669"/>
    <property type="project" value="UniProtKB-SubCell"/>
</dbReference>
<feature type="transmembrane region" description="Helical" evidence="7">
    <location>
        <begin position="368"/>
        <end position="388"/>
    </location>
</feature>
<feature type="transmembrane region" description="Helical" evidence="7">
    <location>
        <begin position="77"/>
        <end position="100"/>
    </location>
</feature>
<evidence type="ECO:0000256" key="3">
    <source>
        <dbReference type="ARBA" id="ARBA00022475"/>
    </source>
</evidence>
<sequence length="399" mass="41741">MSNQKNSSMFALLALAVSAFAIGTTEFISVGLLPLISKDLHVSITAAGLTVSIYALGVTVGAPVLTSITSSISRKTLLLWIMIVFIIGNGIAATAGSLSVLLTARIISALSHGIFMSIGSTIAADLVSKDKRASAISIMFTGLTVATITGVPIGTFIGQQFGWRLAFFAIVVVGVIAFVANSILVPKNLSQAKPATFKDQLKLVKNGRLLLLFIITALGYGGTFVVFTYLSPLLHEVTGFKEGTVAGILLLYGAAIAAGNMIGGKLSNKKPLTALFYMFMIQAVILFLLIFALPYKGAGLAMIVLMGLLAFMNVPGLQVYVVMLAERYVPGAVDVASAINIAAFNAGIAIGSYLGGVVTNSLGLIHTAWVGGIMVTAAVLLTGWSLMLEKKSNKEEWGN</sequence>
<evidence type="ECO:0000259" key="9">
    <source>
        <dbReference type="PROSITE" id="PS50850"/>
    </source>
</evidence>
<feature type="domain" description="Major facilitator superfamily (MFS) profile" evidence="9">
    <location>
        <begin position="11"/>
        <end position="390"/>
    </location>
</feature>
<dbReference type="InterPro" id="IPR036259">
    <property type="entry name" value="MFS_trans_sf"/>
</dbReference>
<dbReference type="InterPro" id="IPR020846">
    <property type="entry name" value="MFS_dom"/>
</dbReference>
<dbReference type="Pfam" id="PF07690">
    <property type="entry name" value="MFS_1"/>
    <property type="match status" value="1"/>
</dbReference>
<gene>
    <name evidence="10" type="ORF">CEQ21_15750</name>
</gene>
<dbReference type="RefSeq" id="WP_185765347.1">
    <property type="nucleotide sequence ID" value="NZ_RIBP01000004.1"/>
</dbReference>
<evidence type="ECO:0000256" key="2">
    <source>
        <dbReference type="ARBA" id="ARBA00022448"/>
    </source>
</evidence>
<dbReference type="CDD" id="cd17324">
    <property type="entry name" value="MFS_NepI_like"/>
    <property type="match status" value="1"/>
</dbReference>
<reference evidence="11" key="1">
    <citation type="submission" date="2018-10" db="EMBL/GenBank/DDBJ databases">
        <title>FDA dAtabase for Regulatory Grade micrObial Sequences (FDA-ARGOS): Supporting development and validation of Infectious Disease Dx tests.</title>
        <authorList>
            <person name="Minogue T."/>
            <person name="Wolcott M."/>
            <person name="Wasieloski L."/>
            <person name="Aguilar W."/>
            <person name="Moore D."/>
            <person name="Tallon L."/>
            <person name="Sadzewicz L."/>
            <person name="Sengamalay N."/>
            <person name="Ott S."/>
            <person name="Godinez A."/>
            <person name="Nagaraj S."/>
            <person name="Vavikolanu K."/>
            <person name="Vyas G."/>
            <person name="Nadendla S."/>
            <person name="George J."/>
            <person name="Sichtig H."/>
        </authorList>
    </citation>
    <scope>NUCLEOTIDE SEQUENCE [LARGE SCALE GENOMIC DNA]</scope>
    <source>
        <strain evidence="11">FDAARGOS_343</strain>
    </source>
</reference>
<feature type="transmembrane region" description="Helical" evidence="7">
    <location>
        <begin position="136"/>
        <end position="157"/>
    </location>
</feature>
<evidence type="ECO:0000313" key="11">
    <source>
        <dbReference type="Proteomes" id="UP000319837"/>
    </source>
</evidence>
<feature type="transmembrane region" description="Helical" evidence="7">
    <location>
        <begin position="335"/>
        <end position="356"/>
    </location>
</feature>
<dbReference type="Proteomes" id="UP000319837">
    <property type="component" value="Unassembled WGS sequence"/>
</dbReference>
<keyword evidence="8" id="KW-0732">Signal</keyword>
<dbReference type="EMBL" id="RIBP01000004">
    <property type="protein sequence ID" value="TRZ36951.1"/>
    <property type="molecule type" value="Genomic_DNA"/>
</dbReference>
<keyword evidence="4 7" id="KW-0812">Transmembrane</keyword>
<proteinExistence type="predicted"/>
<dbReference type="SUPFAM" id="SSF103473">
    <property type="entry name" value="MFS general substrate transporter"/>
    <property type="match status" value="1"/>
</dbReference>
<feature type="transmembrane region" description="Helical" evidence="7">
    <location>
        <begin position="243"/>
        <end position="262"/>
    </location>
</feature>